<evidence type="ECO:0000313" key="2">
    <source>
        <dbReference type="Proteomes" id="UP001196301"/>
    </source>
</evidence>
<proteinExistence type="predicted"/>
<dbReference type="RefSeq" id="WP_216568590.1">
    <property type="nucleotide sequence ID" value="NZ_JAHLOQ010000005.1"/>
</dbReference>
<protein>
    <submittedName>
        <fullName evidence="1">DUF1697 domain-containing protein</fullName>
    </submittedName>
</protein>
<dbReference type="PANTHER" id="PTHR36439">
    <property type="entry name" value="BLL4334 PROTEIN"/>
    <property type="match status" value="1"/>
</dbReference>
<gene>
    <name evidence="1" type="ORF">KQI20_03315</name>
</gene>
<reference evidence="1 2" key="1">
    <citation type="submission" date="2021-06" db="EMBL/GenBank/DDBJ databases">
        <authorList>
            <person name="Sun Q."/>
            <person name="Li D."/>
        </authorList>
    </citation>
    <scope>NUCLEOTIDE SEQUENCE [LARGE SCALE GENOMIC DNA]</scope>
    <source>
        <strain evidence="1 2">N19</strain>
    </source>
</reference>
<dbReference type="PIRSF" id="PIRSF008502">
    <property type="entry name" value="UCP008502"/>
    <property type="match status" value="1"/>
</dbReference>
<organism evidence="1 2">
    <name type="scientific">Intestinibacter bartlettii</name>
    <dbReference type="NCBI Taxonomy" id="261299"/>
    <lineage>
        <taxon>Bacteria</taxon>
        <taxon>Bacillati</taxon>
        <taxon>Bacillota</taxon>
        <taxon>Clostridia</taxon>
        <taxon>Peptostreptococcales</taxon>
        <taxon>Peptostreptococcaceae</taxon>
        <taxon>Intestinibacter</taxon>
    </lineage>
</organism>
<dbReference type="InterPro" id="IPR012545">
    <property type="entry name" value="DUF1697"/>
</dbReference>
<sequence>MKRYIALLRGINISGKNKIAMSELKEGVVELGFNDVVTYLNSGNVIFCSDVDDKGILSDKINGMIKDRFDLDIPVFIILQEELKELLDNAPDWWGDDDKEIYDNLIFVMPPLSCEEVCDEIGNPKDEYEKVHSCNGAIFWSFVRKDYRKTNWWSRTVSSNVSDRITIRTANTVRKIVNK</sequence>
<dbReference type="Proteomes" id="UP001196301">
    <property type="component" value="Unassembled WGS sequence"/>
</dbReference>
<evidence type="ECO:0000313" key="1">
    <source>
        <dbReference type="EMBL" id="MBU5335460.1"/>
    </source>
</evidence>
<comment type="caution">
    <text evidence="1">The sequence shown here is derived from an EMBL/GenBank/DDBJ whole genome shotgun (WGS) entry which is preliminary data.</text>
</comment>
<keyword evidence="2" id="KW-1185">Reference proteome</keyword>
<dbReference type="PANTHER" id="PTHR36439:SF1">
    <property type="entry name" value="DUF1697 DOMAIN-CONTAINING PROTEIN"/>
    <property type="match status" value="1"/>
</dbReference>
<name>A0ABS6DUF4_9FIRM</name>
<accession>A0ABS6DUF4</accession>
<dbReference type="Pfam" id="PF08002">
    <property type="entry name" value="DUF1697"/>
    <property type="match status" value="1"/>
</dbReference>
<dbReference type="EMBL" id="JAHLOQ010000005">
    <property type="protein sequence ID" value="MBU5335460.1"/>
    <property type="molecule type" value="Genomic_DNA"/>
</dbReference>